<proteinExistence type="predicted"/>
<protein>
    <submittedName>
        <fullName evidence="2">ParA family protein</fullName>
    </submittedName>
</protein>
<name>A0ABT1ZZS3_9BURK</name>
<evidence type="ECO:0000313" key="3">
    <source>
        <dbReference type="Proteomes" id="UP001204151"/>
    </source>
</evidence>
<dbReference type="CDD" id="cd02042">
    <property type="entry name" value="ParAB_family"/>
    <property type="match status" value="1"/>
</dbReference>
<dbReference type="Proteomes" id="UP001204151">
    <property type="component" value="Unassembled WGS sequence"/>
</dbReference>
<dbReference type="Pfam" id="PF13614">
    <property type="entry name" value="AAA_31"/>
    <property type="match status" value="1"/>
</dbReference>
<dbReference type="RefSeq" id="WP_258819955.1">
    <property type="nucleotide sequence ID" value="NZ_JANUGW010000035.1"/>
</dbReference>
<comment type="caution">
    <text evidence="2">The sequence shown here is derived from an EMBL/GenBank/DDBJ whole genome shotgun (WGS) entry which is preliminary data.</text>
</comment>
<dbReference type="SUPFAM" id="SSF52540">
    <property type="entry name" value="P-loop containing nucleoside triphosphate hydrolases"/>
    <property type="match status" value="1"/>
</dbReference>
<reference evidence="2 3" key="1">
    <citation type="submission" date="2022-08" db="EMBL/GenBank/DDBJ databases">
        <title>Reclassification of Massilia species as members of the genera Telluria, Duganella, Pseudoduganella, Mokoshia gen. nov. and Zemynaea gen. nov. using orthogonal and non-orthogonal genome-based approaches.</title>
        <authorList>
            <person name="Bowman J.P."/>
        </authorList>
    </citation>
    <scope>NUCLEOTIDE SEQUENCE [LARGE SCALE GENOMIC DNA]</scope>
    <source>
        <strain evidence="2 3">JCM 31316</strain>
    </source>
</reference>
<feature type="domain" description="AAA" evidence="1">
    <location>
        <begin position="2"/>
        <end position="171"/>
    </location>
</feature>
<evidence type="ECO:0000259" key="1">
    <source>
        <dbReference type="Pfam" id="PF13614"/>
    </source>
</evidence>
<keyword evidence="3" id="KW-1185">Reference proteome</keyword>
<evidence type="ECO:0000313" key="2">
    <source>
        <dbReference type="EMBL" id="MCS0585431.1"/>
    </source>
</evidence>
<accession>A0ABT1ZZS3</accession>
<dbReference type="InterPro" id="IPR025669">
    <property type="entry name" value="AAA_dom"/>
</dbReference>
<dbReference type="PANTHER" id="PTHR13696">
    <property type="entry name" value="P-LOOP CONTAINING NUCLEOSIDE TRIPHOSPHATE HYDROLASE"/>
    <property type="match status" value="1"/>
</dbReference>
<dbReference type="InterPro" id="IPR050678">
    <property type="entry name" value="DNA_Partitioning_ATPase"/>
</dbReference>
<dbReference type="InterPro" id="IPR027417">
    <property type="entry name" value="P-loop_NTPase"/>
</dbReference>
<sequence>MKIFIPANQKGGVGKTNIAFNFTHYLAEERNRVLGVDGDEQGNYSRVMSEYVQPGLGASHLFGDVSISLPQVSGAISVIQADREGLRTVERSSVSDAQLVTNLQARLAELAPSFDYAVIDSAGSNSRITNALLFVSDFAVIPTKIDQDSIDVSVEVLKRVASIKSTWNPALVNLGILANEYDSRQPTQVKSLKALLGKYPQFIFPAFIADRSAYREASAGRTPVWRLKNEVDGRTKTSAREAAIEMRTVFRMLLDRIEGQA</sequence>
<gene>
    <name evidence="2" type="ORF">NX784_28005</name>
</gene>
<dbReference type="EMBL" id="JANUGW010000035">
    <property type="protein sequence ID" value="MCS0585431.1"/>
    <property type="molecule type" value="Genomic_DNA"/>
</dbReference>
<organism evidence="2 3">
    <name type="scientific">Massilia pinisoli</name>
    <dbReference type="NCBI Taxonomy" id="1772194"/>
    <lineage>
        <taxon>Bacteria</taxon>
        <taxon>Pseudomonadati</taxon>
        <taxon>Pseudomonadota</taxon>
        <taxon>Betaproteobacteria</taxon>
        <taxon>Burkholderiales</taxon>
        <taxon>Oxalobacteraceae</taxon>
        <taxon>Telluria group</taxon>
        <taxon>Massilia</taxon>
    </lineage>
</organism>
<dbReference type="PANTHER" id="PTHR13696:SF99">
    <property type="entry name" value="COBYRINIC ACID AC-DIAMIDE SYNTHASE"/>
    <property type="match status" value="1"/>
</dbReference>
<dbReference type="Gene3D" id="3.40.50.300">
    <property type="entry name" value="P-loop containing nucleotide triphosphate hydrolases"/>
    <property type="match status" value="1"/>
</dbReference>